<evidence type="ECO:0000256" key="3">
    <source>
        <dbReference type="ARBA" id="ARBA00019114"/>
    </source>
</evidence>
<evidence type="ECO:0000313" key="12">
    <source>
        <dbReference type="Proteomes" id="UP000315901"/>
    </source>
</evidence>
<dbReference type="CDD" id="cd04485">
    <property type="entry name" value="DnaE_OBF"/>
    <property type="match status" value="1"/>
</dbReference>
<dbReference type="CDD" id="cd07433">
    <property type="entry name" value="PHP_PolIIIA_DnaE1"/>
    <property type="match status" value="1"/>
</dbReference>
<dbReference type="NCBIfam" id="NF004226">
    <property type="entry name" value="PRK05673.1"/>
    <property type="match status" value="1"/>
</dbReference>
<dbReference type="InterPro" id="IPR011708">
    <property type="entry name" value="DNA_pol3_alpha_NTPase_dom"/>
</dbReference>
<dbReference type="Gene3D" id="1.10.10.1600">
    <property type="entry name" value="Bacterial DNA polymerase III alpha subunit, thumb domain"/>
    <property type="match status" value="1"/>
</dbReference>
<dbReference type="OrthoDB" id="9803237at2"/>
<gene>
    <name evidence="11" type="primary">dnaE</name>
    <name evidence="11" type="ORF">FJM67_07320</name>
</gene>
<dbReference type="InterPro" id="IPR049821">
    <property type="entry name" value="PolIIIA_DnaE1_PHP"/>
</dbReference>
<dbReference type="SMART" id="SM00481">
    <property type="entry name" value="POLIIIAc"/>
    <property type="match status" value="1"/>
</dbReference>
<protein>
    <recommendedName>
        <fullName evidence="3">DNA polymerase III subunit alpha</fullName>
        <ecNumber evidence="2">2.7.7.7</ecNumber>
    </recommendedName>
</protein>
<dbReference type="Pfam" id="PF02811">
    <property type="entry name" value="PHP"/>
    <property type="match status" value="1"/>
</dbReference>
<keyword evidence="4" id="KW-0963">Cytoplasm</keyword>
<evidence type="ECO:0000256" key="2">
    <source>
        <dbReference type="ARBA" id="ARBA00012417"/>
    </source>
</evidence>
<dbReference type="Pfam" id="PF20914">
    <property type="entry name" value="DNA_pol_IIIA_C"/>
    <property type="match status" value="1"/>
</dbReference>
<dbReference type="PANTHER" id="PTHR32294">
    <property type="entry name" value="DNA POLYMERASE III SUBUNIT ALPHA"/>
    <property type="match status" value="1"/>
</dbReference>
<evidence type="ECO:0000259" key="10">
    <source>
        <dbReference type="SMART" id="SM00481"/>
    </source>
</evidence>
<dbReference type="GO" id="GO:0008408">
    <property type="term" value="F:3'-5' exonuclease activity"/>
    <property type="evidence" value="ECO:0007669"/>
    <property type="project" value="InterPro"/>
</dbReference>
<name>A0A501WYX6_9GAMM</name>
<keyword evidence="8" id="KW-0239">DNA-directed DNA polymerase</keyword>
<dbReference type="EC" id="2.7.7.7" evidence="2"/>
<dbReference type="Pfam" id="PF07733">
    <property type="entry name" value="DNA_pol3_alpha"/>
    <property type="match status" value="1"/>
</dbReference>
<evidence type="ECO:0000256" key="7">
    <source>
        <dbReference type="ARBA" id="ARBA00022705"/>
    </source>
</evidence>
<dbReference type="GO" id="GO:0003676">
    <property type="term" value="F:nucleic acid binding"/>
    <property type="evidence" value="ECO:0007669"/>
    <property type="project" value="InterPro"/>
</dbReference>
<evidence type="ECO:0000256" key="4">
    <source>
        <dbReference type="ARBA" id="ARBA00022490"/>
    </source>
</evidence>
<dbReference type="InterPro" id="IPR004365">
    <property type="entry name" value="NA-bd_OB_tRNA"/>
</dbReference>
<feature type="domain" description="Polymerase/histidinol phosphatase N-terminal" evidence="10">
    <location>
        <begin position="5"/>
        <end position="72"/>
    </location>
</feature>
<dbReference type="AlphaFoldDB" id="A0A501WYX6"/>
<dbReference type="GO" id="GO:0005737">
    <property type="term" value="C:cytoplasm"/>
    <property type="evidence" value="ECO:0007669"/>
    <property type="project" value="UniProtKB-SubCell"/>
</dbReference>
<dbReference type="InterPro" id="IPR004805">
    <property type="entry name" value="DnaE2/DnaE/PolC"/>
</dbReference>
<dbReference type="Pfam" id="PF01336">
    <property type="entry name" value="tRNA_anti-codon"/>
    <property type="match status" value="1"/>
</dbReference>
<reference evidence="11 12" key="1">
    <citation type="submission" date="2019-06" db="EMBL/GenBank/DDBJ databases">
        <title>A novel bacterium of genus Marinomonas, isolated from coastal sand.</title>
        <authorList>
            <person name="Huang H."/>
            <person name="Mo K."/>
            <person name="Hu Y."/>
        </authorList>
    </citation>
    <scope>NUCLEOTIDE SEQUENCE [LARGE SCALE GENOMIC DNA]</scope>
    <source>
        <strain evidence="11 12">HB171799</strain>
    </source>
</reference>
<dbReference type="Proteomes" id="UP000315901">
    <property type="component" value="Unassembled WGS sequence"/>
</dbReference>
<dbReference type="FunFam" id="1.10.10.1600:FF:000001">
    <property type="entry name" value="DNA polymerase III subunit alpha"/>
    <property type="match status" value="1"/>
</dbReference>
<dbReference type="InterPro" id="IPR016195">
    <property type="entry name" value="Pol/histidinol_Pase-like"/>
</dbReference>
<dbReference type="FunFam" id="1.10.150.870:FF:000001">
    <property type="entry name" value="DNA polymerase III subunit alpha"/>
    <property type="match status" value="1"/>
</dbReference>
<evidence type="ECO:0000256" key="8">
    <source>
        <dbReference type="ARBA" id="ARBA00022932"/>
    </source>
</evidence>
<dbReference type="Pfam" id="PF17657">
    <property type="entry name" value="DNA_pol3_finger"/>
    <property type="match status" value="1"/>
</dbReference>
<dbReference type="InterPro" id="IPR012340">
    <property type="entry name" value="NA-bd_OB-fold"/>
</dbReference>
<dbReference type="InterPro" id="IPR040982">
    <property type="entry name" value="DNA_pol3_finger"/>
</dbReference>
<dbReference type="InterPro" id="IPR048472">
    <property type="entry name" value="DNA_pol_IIIA_C"/>
</dbReference>
<comment type="subcellular location">
    <subcellularLocation>
        <location evidence="1">Cytoplasm</location>
    </subcellularLocation>
</comment>
<dbReference type="EMBL" id="VFRR01000011">
    <property type="protein sequence ID" value="TPE52817.1"/>
    <property type="molecule type" value="Genomic_DNA"/>
</dbReference>
<evidence type="ECO:0000256" key="5">
    <source>
        <dbReference type="ARBA" id="ARBA00022679"/>
    </source>
</evidence>
<dbReference type="SUPFAM" id="SSF89550">
    <property type="entry name" value="PHP domain-like"/>
    <property type="match status" value="1"/>
</dbReference>
<sequence>MSEFVHLRVHTEFSLVDGLVKVKGLLGATAKADMPAVAISDENNLCGFVRFYKGAMDNGIKPICGADIWLEADELIDKRSRMTLLAMSNQGYKNVIEVISKGYRLGQVDGRPIIKRAWVEEFSEDVIALSGGFVGEAGHLLAKYKTAEAKQRLQHWMQVFPDRFYIEVSRTFRSGEEDYLHAVVPLAAELDCPIVATNDVRFMKREDFEAHEARVCIFDGVTLDDPRRERRYSEEQYFKSSEEMAELFSDLPEAIENTVEIAKRCNVDVLLGKYFLPDYPVPEGMTMEDFFRELSHKGLAERFETLSKKYGQRILDKRQEYIDRLDFELDIINQMGFPGYFLIVMDFIQWAKDNNIPVGPGRGSGAGSLVAYALKITDLDPLEYDLLFERFLNPERVSMPDFDIDFCMDNRDKVIDYVARTYGRDAVSQIITFGQMAAKAVVRDVARVQGKPYSLGDKLSKLIPFEIGMTLKKALEQEPALVEFIEGDEDAAEVMEMAFTLEGTVRNFGKHAGGVVIAPTKLTDFAPLYCEEDGTGLVTQYDKNDVEEAGLVKFDFLGLKTLTVVDWALETINKLHAKEGKEPLDIALIDLEDKATYDLLQRAETTAVFQLESRGMKELIKKLLPSRFEDIIALVALYRPGPLGSGMVDDFINRKHGRAELAFPHPDYQHEDLIPVLEPTYGIILYQEQVMQIAQVLAKFTLGGADLLRRAMGKKKPEVMAEQRLIFMEGAAKNNIDKDLAGNIFDLMEKFAGYGFNKSHSAAYALVSYQTAWLKHHYPAPFMAAVLSADMQNTDKIVIFIEECRAMKLALELPNVNESVFKFTVNDKGAIVYGLGAIKGVGEGPIEAIVQARSENGPFKHIFDFCERVGRKVNKRVLEALVRSGALDTIGPNRATLFNSIDEALRRADQNAKNEDAGMMDLFGIAVDEPTENAYDEIGVQEEWPGRKRLDGEKDTLGLYVTGHPIDDYEREIRRFARHKIVDIQPKRDTQVIAGLIVEMRVTKSKKGGNIAFVTLDDRSARIEVTVFPDTFESVKDYLTPDQIVVVEGEVSIDEFRGGQKVVARNVLDIAKARIRYVEALRIDLCGQTMAPAQVQQLASIIAPYRGDGCDVVISVDSPQAKGDMRLGSQWKVMPDDELIHQLRVSYGKQNVQLVYT</sequence>
<keyword evidence="6 11" id="KW-0548">Nucleotidyltransferase</keyword>
<dbReference type="GO" id="GO:0006260">
    <property type="term" value="P:DNA replication"/>
    <property type="evidence" value="ECO:0007669"/>
    <property type="project" value="UniProtKB-KW"/>
</dbReference>
<comment type="catalytic activity">
    <reaction evidence="9">
        <text>DNA(n) + a 2'-deoxyribonucleoside 5'-triphosphate = DNA(n+1) + diphosphate</text>
        <dbReference type="Rhea" id="RHEA:22508"/>
        <dbReference type="Rhea" id="RHEA-COMP:17339"/>
        <dbReference type="Rhea" id="RHEA-COMP:17340"/>
        <dbReference type="ChEBI" id="CHEBI:33019"/>
        <dbReference type="ChEBI" id="CHEBI:61560"/>
        <dbReference type="ChEBI" id="CHEBI:173112"/>
        <dbReference type="EC" id="2.7.7.7"/>
    </reaction>
</comment>
<dbReference type="GO" id="GO:0003887">
    <property type="term" value="F:DNA-directed DNA polymerase activity"/>
    <property type="evidence" value="ECO:0007669"/>
    <property type="project" value="UniProtKB-KW"/>
</dbReference>
<proteinExistence type="predicted"/>
<dbReference type="Gene3D" id="2.40.50.140">
    <property type="entry name" value="Nucleic acid-binding proteins"/>
    <property type="match status" value="1"/>
</dbReference>
<evidence type="ECO:0000256" key="6">
    <source>
        <dbReference type="ARBA" id="ARBA00022695"/>
    </source>
</evidence>
<dbReference type="InterPro" id="IPR029460">
    <property type="entry name" value="DNAPol_HHH"/>
</dbReference>
<dbReference type="InterPro" id="IPR041931">
    <property type="entry name" value="DNA_pol3_alpha_thumb_dom"/>
</dbReference>
<evidence type="ECO:0000256" key="9">
    <source>
        <dbReference type="ARBA" id="ARBA00049244"/>
    </source>
</evidence>
<comment type="caution">
    <text evidence="11">The sequence shown here is derived from an EMBL/GenBank/DDBJ whole genome shotgun (WGS) entry which is preliminary data.</text>
</comment>
<dbReference type="SUPFAM" id="SSF50249">
    <property type="entry name" value="Nucleic acid-binding proteins"/>
    <property type="match status" value="1"/>
</dbReference>
<keyword evidence="12" id="KW-1185">Reference proteome</keyword>
<dbReference type="InterPro" id="IPR003141">
    <property type="entry name" value="Pol/His_phosphatase_N"/>
</dbReference>
<evidence type="ECO:0000256" key="1">
    <source>
        <dbReference type="ARBA" id="ARBA00004496"/>
    </source>
</evidence>
<keyword evidence="7" id="KW-0235">DNA replication</keyword>
<dbReference type="InterPro" id="IPR004013">
    <property type="entry name" value="PHP_dom"/>
</dbReference>
<dbReference type="PANTHER" id="PTHR32294:SF0">
    <property type="entry name" value="DNA POLYMERASE III SUBUNIT ALPHA"/>
    <property type="match status" value="1"/>
</dbReference>
<keyword evidence="5 11" id="KW-0808">Transferase</keyword>
<dbReference type="Gene3D" id="1.10.150.870">
    <property type="match status" value="1"/>
</dbReference>
<organism evidence="11 12">
    <name type="scientific">Maribrevibacterium harenarium</name>
    <dbReference type="NCBI Taxonomy" id="2589817"/>
    <lineage>
        <taxon>Bacteria</taxon>
        <taxon>Pseudomonadati</taxon>
        <taxon>Pseudomonadota</taxon>
        <taxon>Gammaproteobacteria</taxon>
        <taxon>Oceanospirillales</taxon>
        <taxon>Oceanospirillaceae</taxon>
        <taxon>Maribrevibacterium</taxon>
    </lineage>
</organism>
<evidence type="ECO:0000313" key="11">
    <source>
        <dbReference type="EMBL" id="TPE52817.1"/>
    </source>
</evidence>
<dbReference type="Pfam" id="PF14579">
    <property type="entry name" value="HHH_6"/>
    <property type="match status" value="1"/>
</dbReference>
<dbReference type="NCBIfam" id="TIGR00594">
    <property type="entry name" value="polc"/>
    <property type="match status" value="1"/>
</dbReference>
<accession>A0A501WYX6</accession>
<dbReference type="Gene3D" id="3.20.20.140">
    <property type="entry name" value="Metal-dependent hydrolases"/>
    <property type="match status" value="1"/>
</dbReference>
<dbReference type="RefSeq" id="WP_140588137.1">
    <property type="nucleotide sequence ID" value="NZ_VFRR01000011.1"/>
</dbReference>